<reference evidence="1 2" key="1">
    <citation type="submission" date="2024-06" db="EMBL/GenBank/DDBJ databases">
        <authorList>
            <person name="Chen R.Y."/>
        </authorList>
    </citation>
    <scope>NUCLEOTIDE SEQUENCE [LARGE SCALE GENOMIC DNA]</scope>
    <source>
        <strain evidence="1 2">D2</strain>
    </source>
</reference>
<dbReference type="PROSITE" id="PS51257">
    <property type="entry name" value="PROKAR_LIPOPROTEIN"/>
    <property type="match status" value="1"/>
</dbReference>
<gene>
    <name evidence="1" type="ORF">ABS311_12825</name>
</gene>
<organism evidence="1 2">
    <name type="scientific">Catenovulum sediminis</name>
    <dbReference type="NCBI Taxonomy" id="1740262"/>
    <lineage>
        <taxon>Bacteria</taxon>
        <taxon>Pseudomonadati</taxon>
        <taxon>Pseudomonadota</taxon>
        <taxon>Gammaproteobacteria</taxon>
        <taxon>Alteromonadales</taxon>
        <taxon>Alteromonadaceae</taxon>
        <taxon>Catenovulum</taxon>
    </lineage>
</organism>
<evidence type="ECO:0000313" key="2">
    <source>
        <dbReference type="Proteomes" id="UP001467690"/>
    </source>
</evidence>
<proteinExistence type="predicted"/>
<protein>
    <submittedName>
        <fullName evidence="1">Uncharacterized protein</fullName>
    </submittedName>
</protein>
<evidence type="ECO:0000313" key="1">
    <source>
        <dbReference type="EMBL" id="MER2492762.1"/>
    </source>
</evidence>
<keyword evidence="2" id="KW-1185">Reference proteome</keyword>
<dbReference type="EMBL" id="JBELOE010000228">
    <property type="protein sequence ID" value="MER2492762.1"/>
    <property type="molecule type" value="Genomic_DNA"/>
</dbReference>
<name>A0ABV1RJ47_9ALTE</name>
<sequence>MNMFKKTALCAAILVGIVGCTDEDYKGPQNTKTENTTPTHGGDIVINVNEVQYDDDNNPSFNGSPHFFLMGTPTGEATGDGMAIDADGDFLSVKNVTYKVTDSSDPDFDETNNFGLELADGNTMLVVSLEKLRLQLDSGQTRTIEYNYEITDGVESLPRKLTVTVTGEDFEPVAEEDINVTYSKASTAESIDLLEGIADFDGELLNVKAGSLQQVSTNDFELPVTLEGNTLKVDVASIKDQIPNEQYVAFNYTYVVMDHNHEVSRDLTIGLLGVEPQPGEPFFANYFLEENLTENSNATTVDLTVDVFDDDGEVSVKDVKFNGGAEMPKGIMLDGNMVTIVPATYSSDLQVGDEEEIVIDFKIEDESGNEAQGRRTLTVKIKGENNNLLVANGFNADFEDVAKVGDVAPNGNTNGFTFPWPHNDQNGCPVNRIQGESARTGDFGFRMEGNYCANVIDGTKFIKNLATDDKYLVSYWLRSEEIEAGGNGNPYVVVYGNYWTGSRFTDETLNVWNEVTSTVDGSSDAFTPYVGQALAFNMGKYAGNGKHDLDDFTLIRYSAFTHSSLDLLVNDYGTFENSEAIDNDAGSAEIADGKLKVNTTGAASGVTLTMPLEAGMVKANQYYVVTFDIENTTSDDDSTYTVKLTNGTESIIWSGAVPDGSAELIINEEIARTANVDWSAESMSLELTLSNADTEYNLDNVRVYAVPKM</sequence>
<accession>A0ABV1RJ47</accession>
<comment type="caution">
    <text evidence="1">The sequence shown here is derived from an EMBL/GenBank/DDBJ whole genome shotgun (WGS) entry which is preliminary data.</text>
</comment>
<dbReference type="RefSeq" id="WP_350402236.1">
    <property type="nucleotide sequence ID" value="NZ_JBELOE010000228.1"/>
</dbReference>
<dbReference type="Proteomes" id="UP001467690">
    <property type="component" value="Unassembled WGS sequence"/>
</dbReference>